<sequence length="258" mass="27801">MKRLILLASLIFAGQTGYTDIIETEVTLPDGLGKGVMYLNDRQKDPGPGVIVVHEWWGLDDYARNRAHMLAEAGYTAFAVDMYGTGKVASHPKDAKSFMETALSNPETMNARFQAARTLMLKQQQVEPGRLFAIGYCFGGAVVLEQARRGTDLAGVASFHGSLGTENPAKSGELKARVLVATGQADPMVPAKQVSGFVSEMTAAGADFQLLSFPEAKHGFTNPGADAAGERFEMPLAYSAHADQVSWEALIDFLEQPE</sequence>
<dbReference type="Proteomes" id="UP000008871">
    <property type="component" value="Chromosome"/>
</dbReference>
<evidence type="ECO:0000259" key="1">
    <source>
        <dbReference type="Pfam" id="PF01738"/>
    </source>
</evidence>
<dbReference type="AlphaFoldDB" id="Q0VNB4"/>
<keyword evidence="3" id="KW-1185">Reference proteome</keyword>
<dbReference type="eggNOG" id="COG0412">
    <property type="taxonomic scope" value="Bacteria"/>
</dbReference>
<dbReference type="PANTHER" id="PTHR22946:SF0">
    <property type="entry name" value="DIENELACTONE HYDROLASE DOMAIN-CONTAINING PROTEIN"/>
    <property type="match status" value="1"/>
</dbReference>
<organism evidence="2 3">
    <name type="scientific">Alcanivorax borkumensis (strain ATCC 700651 / DSM 11573 / NCIMB 13689 / SK2)</name>
    <dbReference type="NCBI Taxonomy" id="393595"/>
    <lineage>
        <taxon>Bacteria</taxon>
        <taxon>Pseudomonadati</taxon>
        <taxon>Pseudomonadota</taxon>
        <taxon>Gammaproteobacteria</taxon>
        <taxon>Oceanospirillales</taxon>
        <taxon>Alcanivoracaceae</taxon>
        <taxon>Alcanivorax</taxon>
    </lineage>
</organism>
<evidence type="ECO:0000313" key="2">
    <source>
        <dbReference type="EMBL" id="CAL17334.1"/>
    </source>
</evidence>
<dbReference type="HOGENOM" id="CLU_054590_3_1_6"/>
<dbReference type="PANTHER" id="PTHR22946">
    <property type="entry name" value="DIENELACTONE HYDROLASE DOMAIN-CONTAINING PROTEIN-RELATED"/>
    <property type="match status" value="1"/>
</dbReference>
<accession>Q0VNB4</accession>
<dbReference type="InterPro" id="IPR002925">
    <property type="entry name" value="Dienelactn_hydro"/>
</dbReference>
<name>Q0VNB4_ALCBS</name>
<dbReference type="InterPro" id="IPR050261">
    <property type="entry name" value="FrsA_esterase"/>
</dbReference>
<feature type="domain" description="Dienelactone hydrolase" evidence="1">
    <location>
        <begin position="41"/>
        <end position="256"/>
    </location>
</feature>
<evidence type="ECO:0000313" key="3">
    <source>
        <dbReference type="Proteomes" id="UP000008871"/>
    </source>
</evidence>
<dbReference type="OrthoDB" id="9787933at2"/>
<dbReference type="InterPro" id="IPR029058">
    <property type="entry name" value="AB_hydrolase_fold"/>
</dbReference>
<dbReference type="Pfam" id="PF01738">
    <property type="entry name" value="DLH"/>
    <property type="match status" value="1"/>
</dbReference>
<protein>
    <submittedName>
        <fullName evidence="2">Dienelactone hydrolase family protein</fullName>
    </submittedName>
</protein>
<gene>
    <name evidence="2" type="ordered locus">ABO_1886</name>
</gene>
<reference evidence="2 3" key="1">
    <citation type="journal article" date="2006" name="Nat. Biotechnol.">
        <title>Genome sequence of the ubiquitous hydrocarbon-degrading marine bacterium Alcanivorax borkumensis.</title>
        <authorList>
            <person name="Schneiker S."/>
            <person name="Martins dos Santos V.A.P."/>
            <person name="Bartels D."/>
            <person name="Bekel T."/>
            <person name="Brecht M."/>
            <person name="Buhrmester J."/>
            <person name="Chernikova T.N."/>
            <person name="Denaro R."/>
            <person name="Ferrer M."/>
            <person name="Gertler C."/>
            <person name="Goesmann A."/>
            <person name="Golyshina O.V."/>
            <person name="Kaminski F."/>
            <person name="Khachane A.N."/>
            <person name="Lang S."/>
            <person name="Linke B."/>
            <person name="McHardy A.C."/>
            <person name="Meyer F."/>
            <person name="Nechitaylo T."/>
            <person name="Puehler A."/>
            <person name="Regenhardt D."/>
            <person name="Rupp O."/>
            <person name="Sabirova J.S."/>
            <person name="Selbitschka W."/>
            <person name="Yakimov M.M."/>
            <person name="Timmis K.N."/>
            <person name="Vorhoelter F.-J."/>
            <person name="Weidner S."/>
            <person name="Kaiser O."/>
            <person name="Golyshin P.N."/>
        </authorList>
    </citation>
    <scope>NUCLEOTIDE SEQUENCE [LARGE SCALE GENOMIC DNA]</scope>
    <source>
        <strain evidence="3">ATCC 700651 / DSM 11573 / NCIMB 13689 / SK2</strain>
    </source>
</reference>
<dbReference type="SUPFAM" id="SSF53474">
    <property type="entry name" value="alpha/beta-Hydrolases"/>
    <property type="match status" value="1"/>
</dbReference>
<keyword evidence="2" id="KW-0378">Hydrolase</keyword>
<dbReference type="RefSeq" id="WP_011589165.1">
    <property type="nucleotide sequence ID" value="NC_008260.1"/>
</dbReference>
<proteinExistence type="predicted"/>
<dbReference type="Gene3D" id="3.40.50.1820">
    <property type="entry name" value="alpha/beta hydrolase"/>
    <property type="match status" value="1"/>
</dbReference>
<dbReference type="EMBL" id="AM286690">
    <property type="protein sequence ID" value="CAL17334.1"/>
    <property type="molecule type" value="Genomic_DNA"/>
</dbReference>
<dbReference type="KEGG" id="abo:ABO_1886"/>
<dbReference type="GO" id="GO:0016787">
    <property type="term" value="F:hydrolase activity"/>
    <property type="evidence" value="ECO:0007669"/>
    <property type="project" value="UniProtKB-KW"/>
</dbReference>